<protein>
    <recommendedName>
        <fullName evidence="5">Ferritin-like domain-containing protein</fullName>
    </recommendedName>
</protein>
<evidence type="ECO:0000256" key="2">
    <source>
        <dbReference type="SAM" id="MobiDB-lite"/>
    </source>
</evidence>
<keyword evidence="4" id="KW-1185">Reference proteome</keyword>
<gene>
    <name evidence="3" type="ORF">AB675_5184</name>
</gene>
<evidence type="ECO:0000313" key="3">
    <source>
        <dbReference type="EMBL" id="KPI39493.1"/>
    </source>
</evidence>
<dbReference type="STRING" id="1664694.A0A0N1H3D3"/>
<evidence type="ECO:0000313" key="4">
    <source>
        <dbReference type="Proteomes" id="UP000038010"/>
    </source>
</evidence>
<dbReference type="AlphaFoldDB" id="A0A0N1H3D3"/>
<dbReference type="Pfam" id="PF13668">
    <property type="entry name" value="Ferritin_2"/>
    <property type="match status" value="2"/>
</dbReference>
<dbReference type="OrthoDB" id="10265971at2759"/>
<feature type="compositionally biased region" description="Low complexity" evidence="2">
    <location>
        <begin position="218"/>
        <end position="237"/>
    </location>
</feature>
<feature type="compositionally biased region" description="Polar residues" evidence="2">
    <location>
        <begin position="202"/>
        <end position="211"/>
    </location>
</feature>
<dbReference type="GO" id="GO:0016491">
    <property type="term" value="F:oxidoreductase activity"/>
    <property type="evidence" value="ECO:0007669"/>
    <property type="project" value="UniProtKB-KW"/>
</dbReference>
<keyword evidence="1" id="KW-0560">Oxidoreductase</keyword>
<organism evidence="3 4">
    <name type="scientific">Cyphellophora attinorum</name>
    <dbReference type="NCBI Taxonomy" id="1664694"/>
    <lineage>
        <taxon>Eukaryota</taxon>
        <taxon>Fungi</taxon>
        <taxon>Dikarya</taxon>
        <taxon>Ascomycota</taxon>
        <taxon>Pezizomycotina</taxon>
        <taxon>Eurotiomycetes</taxon>
        <taxon>Chaetothyriomycetidae</taxon>
        <taxon>Chaetothyriales</taxon>
        <taxon>Cyphellophoraceae</taxon>
        <taxon>Cyphellophora</taxon>
    </lineage>
</organism>
<feature type="compositionally biased region" description="Low complexity" evidence="2">
    <location>
        <begin position="245"/>
        <end position="261"/>
    </location>
</feature>
<dbReference type="Pfam" id="PF14027">
    <property type="entry name" value="Questin_oxidase"/>
    <property type="match status" value="1"/>
</dbReference>
<feature type="region of interest" description="Disordered" evidence="2">
    <location>
        <begin position="193"/>
        <end position="265"/>
    </location>
</feature>
<proteinExistence type="predicted"/>
<sequence>MKVSTCVAAASMAGMVYSAPLEKRQNIDNTVLQFALTLEHLENVFYEGAIKNFTAQDFADAGYGATYYNNLKYIANDEQVHVQVLTAALQANGQTPGVGTSAYLGGAPLISSKYYLTVAGAILATEALHTSYQRAAIGEVPMANPFETPLNPNPVYTLAAQFIVNCPATNPPLPFKPFPLLTATSGTCVAEGPAMKKRSWDDTSSTPNRSTDWSDKGSTPTAASATASAAAAHTTEAMHPSGWGSSSTTKTSVAASPTSTKGASGGCALPSKAACAAAAGSPYTFTAANSIPAGSFVTFASGLSVASVQVPSMARPPNQYLRRHLQARQSRPVGGLPSEIAEHDHRDFLGKKEYQRAWVDFFEDQLVEAGYDWKAVVTKYIFEIGPKSCDSHYAMFDCLVSGLGHPLIHLGYAFELTSREVAMEALGLAATCYDTQLASLATTPPPKHIPDPTSDLFTLFNRVETDPTFDNLFTGPGGSNLGTLLSNPKLTSALLAHFHSWTITNPTQQFAQSQRLASLLLISTSKLLPQPGHDYDFFLVHLLTTSHAIRILLPFFPKHTHLRLVRQWLLITLAIYIAQLRPSLSQAAEAQKAYDLKGRGWEFVNDKALHGGHKYDAHFVKGCRAMLAGAKAWGDDDGFFLKNAVRFADEFEGWGGFGREDLEEMEEASQGHR</sequence>
<dbReference type="RefSeq" id="XP_017999456.1">
    <property type="nucleotide sequence ID" value="XM_018145375.1"/>
</dbReference>
<dbReference type="VEuPathDB" id="FungiDB:AB675_5184"/>
<evidence type="ECO:0008006" key="5">
    <source>
        <dbReference type="Google" id="ProtNLM"/>
    </source>
</evidence>
<dbReference type="PANTHER" id="PTHR35870:SF6">
    <property type="entry name" value="MGS207 PROTEIN"/>
    <property type="match status" value="1"/>
</dbReference>
<name>A0A0N1H3D3_9EURO</name>
<dbReference type="EMBL" id="LFJN01000015">
    <property type="protein sequence ID" value="KPI39493.1"/>
    <property type="molecule type" value="Genomic_DNA"/>
</dbReference>
<dbReference type="InterPro" id="IPR025337">
    <property type="entry name" value="Questin_oxidase-like"/>
</dbReference>
<evidence type="ECO:0000256" key="1">
    <source>
        <dbReference type="ARBA" id="ARBA00023002"/>
    </source>
</evidence>
<dbReference type="Proteomes" id="UP000038010">
    <property type="component" value="Unassembled WGS sequence"/>
</dbReference>
<reference evidence="3 4" key="1">
    <citation type="submission" date="2015-06" db="EMBL/GenBank/DDBJ databases">
        <title>Draft genome of the ant-associated black yeast Phialophora attae CBS 131958.</title>
        <authorList>
            <person name="Moreno L.F."/>
            <person name="Stielow B.J."/>
            <person name="de Hoog S."/>
            <person name="Vicente V.A."/>
            <person name="Weiss V.A."/>
            <person name="de Vries M."/>
            <person name="Cruz L.M."/>
            <person name="Souza E.M."/>
        </authorList>
    </citation>
    <scope>NUCLEOTIDE SEQUENCE [LARGE SCALE GENOMIC DNA]</scope>
    <source>
        <strain evidence="3 4">CBS 131958</strain>
    </source>
</reference>
<dbReference type="GeneID" id="28737255"/>
<dbReference type="PANTHER" id="PTHR35870">
    <property type="entry name" value="PROTEIN, PUTATIVE (AFU_ORTHOLOGUE AFUA_5G03330)-RELATED"/>
    <property type="match status" value="1"/>
</dbReference>
<accession>A0A0N1H3D3</accession>
<comment type="caution">
    <text evidence="3">The sequence shown here is derived from an EMBL/GenBank/DDBJ whole genome shotgun (WGS) entry which is preliminary data.</text>
</comment>